<proteinExistence type="predicted"/>
<feature type="region of interest" description="Disordered" evidence="1">
    <location>
        <begin position="1"/>
        <end position="25"/>
    </location>
</feature>
<accession>A0A6A5RZN6</accession>
<evidence type="ECO:0000313" key="3">
    <source>
        <dbReference type="Proteomes" id="UP000800082"/>
    </source>
</evidence>
<evidence type="ECO:0000313" key="2">
    <source>
        <dbReference type="EMBL" id="KAF1933881.1"/>
    </source>
</evidence>
<dbReference type="GeneID" id="54344794"/>
<evidence type="ECO:0000256" key="1">
    <source>
        <dbReference type="SAM" id="MobiDB-lite"/>
    </source>
</evidence>
<dbReference type="EMBL" id="ML978956">
    <property type="protein sequence ID" value="KAF1933881.1"/>
    <property type="molecule type" value="Genomic_DNA"/>
</dbReference>
<keyword evidence="3" id="KW-1185">Reference proteome</keyword>
<protein>
    <submittedName>
        <fullName evidence="2">Uncharacterized protein</fullName>
    </submittedName>
</protein>
<dbReference type="AlphaFoldDB" id="A0A6A5RZN6"/>
<organism evidence="2 3">
    <name type="scientific">Didymella exigua CBS 183.55</name>
    <dbReference type="NCBI Taxonomy" id="1150837"/>
    <lineage>
        <taxon>Eukaryota</taxon>
        <taxon>Fungi</taxon>
        <taxon>Dikarya</taxon>
        <taxon>Ascomycota</taxon>
        <taxon>Pezizomycotina</taxon>
        <taxon>Dothideomycetes</taxon>
        <taxon>Pleosporomycetidae</taxon>
        <taxon>Pleosporales</taxon>
        <taxon>Pleosporineae</taxon>
        <taxon>Didymellaceae</taxon>
        <taxon>Didymella</taxon>
    </lineage>
</organism>
<gene>
    <name evidence="2" type="ORF">M421DRAFT_107198</name>
</gene>
<dbReference type="RefSeq" id="XP_033454129.1">
    <property type="nucleotide sequence ID" value="XM_033587148.1"/>
</dbReference>
<reference evidence="2" key="1">
    <citation type="journal article" date="2020" name="Stud. Mycol.">
        <title>101 Dothideomycetes genomes: a test case for predicting lifestyles and emergence of pathogens.</title>
        <authorList>
            <person name="Haridas S."/>
            <person name="Albert R."/>
            <person name="Binder M."/>
            <person name="Bloem J."/>
            <person name="Labutti K."/>
            <person name="Salamov A."/>
            <person name="Andreopoulos B."/>
            <person name="Baker S."/>
            <person name="Barry K."/>
            <person name="Bills G."/>
            <person name="Bluhm B."/>
            <person name="Cannon C."/>
            <person name="Castanera R."/>
            <person name="Culley D."/>
            <person name="Daum C."/>
            <person name="Ezra D."/>
            <person name="Gonzalez J."/>
            <person name="Henrissat B."/>
            <person name="Kuo A."/>
            <person name="Liang C."/>
            <person name="Lipzen A."/>
            <person name="Lutzoni F."/>
            <person name="Magnuson J."/>
            <person name="Mondo S."/>
            <person name="Nolan M."/>
            <person name="Ohm R."/>
            <person name="Pangilinan J."/>
            <person name="Park H.-J."/>
            <person name="Ramirez L."/>
            <person name="Alfaro M."/>
            <person name="Sun H."/>
            <person name="Tritt A."/>
            <person name="Yoshinaga Y."/>
            <person name="Zwiers L.-H."/>
            <person name="Turgeon B."/>
            <person name="Goodwin S."/>
            <person name="Spatafora J."/>
            <person name="Crous P."/>
            <person name="Grigoriev I."/>
        </authorList>
    </citation>
    <scope>NUCLEOTIDE SEQUENCE</scope>
    <source>
        <strain evidence="2">CBS 183.55</strain>
    </source>
</reference>
<feature type="compositionally biased region" description="Polar residues" evidence="1">
    <location>
        <begin position="1"/>
        <end position="13"/>
    </location>
</feature>
<dbReference type="Proteomes" id="UP000800082">
    <property type="component" value="Unassembled WGS sequence"/>
</dbReference>
<sequence length="205" mass="22247">MNLGQMISGTTKGAQRILGTDSDTDTECHARTPCSRPVTGTLMASSVCNAAPTARDFRVLLRSGQVVVIMARACSRSQRLQLGAVGTRKRRFLSNASRGRACFHKRSACREHTLGSFASVECCSASAAAGVFTNMDYHELICSPQRYRLDCDVGNDDDGGEALRCSLKEQYCGDCALMPPESASLDSRPNHIRAMVLILDPFHVQ</sequence>
<name>A0A6A5RZN6_9PLEO</name>